<keyword evidence="3" id="KW-0378">Hydrolase</keyword>
<evidence type="ECO:0000256" key="3">
    <source>
        <dbReference type="ARBA" id="ARBA00022801"/>
    </source>
</evidence>
<evidence type="ECO:0000256" key="5">
    <source>
        <dbReference type="SAM" id="MobiDB-lite"/>
    </source>
</evidence>
<dbReference type="RefSeq" id="WP_168521636.1">
    <property type="nucleotide sequence ID" value="NZ_JAAXLS010000049.1"/>
</dbReference>
<evidence type="ECO:0000256" key="1">
    <source>
        <dbReference type="ARBA" id="ARBA00001561"/>
    </source>
</evidence>
<feature type="region of interest" description="Disordered" evidence="5">
    <location>
        <begin position="87"/>
        <end position="108"/>
    </location>
</feature>
<dbReference type="SMART" id="SM00644">
    <property type="entry name" value="Ami_2"/>
    <property type="match status" value="1"/>
</dbReference>
<dbReference type="CDD" id="cd06583">
    <property type="entry name" value="PGRP"/>
    <property type="match status" value="1"/>
</dbReference>
<dbReference type="PANTHER" id="PTHR30417">
    <property type="entry name" value="N-ACETYLMURAMOYL-L-ALANINE AMIDASE AMID"/>
    <property type="match status" value="1"/>
</dbReference>
<dbReference type="InterPro" id="IPR036505">
    <property type="entry name" value="Amidase/PGRP_sf"/>
</dbReference>
<evidence type="ECO:0000313" key="8">
    <source>
        <dbReference type="Proteomes" id="UP000715441"/>
    </source>
</evidence>
<protein>
    <recommendedName>
        <fullName evidence="2">N-acetylmuramoyl-L-alanine amidase</fullName>
        <ecNumber evidence="2">3.5.1.28</ecNumber>
    </recommendedName>
</protein>
<accession>A0ABX1JFE5</accession>
<dbReference type="PROSITE" id="PS51318">
    <property type="entry name" value="TAT"/>
    <property type="match status" value="1"/>
</dbReference>
<organism evidence="7 8">
    <name type="scientific">Amycolatopsis acididurans</name>
    <dbReference type="NCBI Taxonomy" id="2724524"/>
    <lineage>
        <taxon>Bacteria</taxon>
        <taxon>Bacillati</taxon>
        <taxon>Actinomycetota</taxon>
        <taxon>Actinomycetes</taxon>
        <taxon>Pseudonocardiales</taxon>
        <taxon>Pseudonocardiaceae</taxon>
        <taxon>Amycolatopsis</taxon>
    </lineage>
</organism>
<proteinExistence type="predicted"/>
<feature type="compositionally biased region" description="Basic and acidic residues" evidence="5">
    <location>
        <begin position="94"/>
        <end position="107"/>
    </location>
</feature>
<dbReference type="Gene3D" id="1.10.530.10">
    <property type="match status" value="1"/>
</dbReference>
<evidence type="ECO:0000313" key="7">
    <source>
        <dbReference type="EMBL" id="NKQ58114.1"/>
    </source>
</evidence>
<evidence type="ECO:0000256" key="4">
    <source>
        <dbReference type="ARBA" id="ARBA00023316"/>
    </source>
</evidence>
<dbReference type="EC" id="3.5.1.28" evidence="2"/>
<dbReference type="EMBL" id="JAAXLS010000049">
    <property type="protein sequence ID" value="NKQ58114.1"/>
    <property type="molecule type" value="Genomic_DNA"/>
</dbReference>
<comment type="caution">
    <text evidence="7">The sequence shown here is derived from an EMBL/GenBank/DDBJ whole genome shotgun (WGS) entry which is preliminary data.</text>
</comment>
<evidence type="ECO:0000256" key="2">
    <source>
        <dbReference type="ARBA" id="ARBA00011901"/>
    </source>
</evidence>
<feature type="domain" description="N-acetylmuramoyl-L-alanine amidase" evidence="6">
    <location>
        <begin position="266"/>
        <end position="405"/>
    </location>
</feature>
<reference evidence="7 8" key="1">
    <citation type="submission" date="2020-04" db="EMBL/GenBank/DDBJ databases">
        <title>Novel species.</title>
        <authorList>
            <person name="Teo W.F.A."/>
            <person name="Lipun K."/>
            <person name="Srisuk N."/>
            <person name="Duangmal K."/>
        </authorList>
    </citation>
    <scope>NUCLEOTIDE SEQUENCE [LARGE SCALE GENOMIC DNA]</scope>
    <source>
        <strain evidence="7 8">K13G38</strain>
    </source>
</reference>
<dbReference type="InterPro" id="IPR006311">
    <property type="entry name" value="TAT_signal"/>
</dbReference>
<dbReference type="Gene3D" id="3.40.80.10">
    <property type="entry name" value="Peptidoglycan recognition protein-like"/>
    <property type="match status" value="1"/>
</dbReference>
<dbReference type="Proteomes" id="UP000715441">
    <property type="component" value="Unassembled WGS sequence"/>
</dbReference>
<sequence length="639" mass="68323">MNPFTRRNALRALAAGTAGLTVTTPGRALAGTAGGARQRAFAAAAEEFAVPEPVLLAVSYLKSRWDYNAGTPSTGAGFGPMHLTDLRTVAGGGSHHDKGAEDPRGDTARTPLTVRAPEAAAAVPSLQTVDLAAELTHATPESLRTDPVQNIRGGAAVLAHYQRELRIDSSDPADWYGAVARYSGASDSTAAAFFADEVFGTISGGASRITDDGQAVRLDARPGVQPRRTQLRSLDLPAGQRGGVEAPTELSAEWIPAPYQEIEGGYGNHDKAERPRGQRITHIVIHDTECTYDAAIGLVQDPTYLAWHYTLRSTDGHIAQHVLTKDVGWHAGNWYVNAKSIGVEHEGFAAQGTWYTEAVYRTSAKLVRYLADRFGIPLDRDHILGHDNVPGTTPDTVAGMHWDPGPYWDWAHYFELMGAPLKSWATRATGLVTINPDFAANRPAFTGCESAGTACTLRGSSAVVLRSEPRVDAPLLPDPGLHPGGSPSTMDISDVGSRVSAGQRYAVAEVRGDWTAIWFLGQVGWFHNPASAPAAQPALGQVVTPKPGVTSIPVYGRAYPEAGAYPEGITPQELVPLQHSLLAGQKYVAGPTLPSEYYWATTFDASKHVVVRGETRYVQIQFGHRAAFVKLDDVVLGLP</sequence>
<dbReference type="Pfam" id="PF01510">
    <property type="entry name" value="Amidase_2"/>
    <property type="match status" value="1"/>
</dbReference>
<comment type="catalytic activity">
    <reaction evidence="1">
        <text>Hydrolyzes the link between N-acetylmuramoyl residues and L-amino acid residues in certain cell-wall glycopeptides.</text>
        <dbReference type="EC" id="3.5.1.28"/>
    </reaction>
</comment>
<keyword evidence="8" id="KW-1185">Reference proteome</keyword>
<dbReference type="InterPro" id="IPR002502">
    <property type="entry name" value="Amidase_domain"/>
</dbReference>
<gene>
    <name evidence="7" type="ORF">HFP15_35175</name>
</gene>
<evidence type="ECO:0000259" key="6">
    <source>
        <dbReference type="SMART" id="SM00644"/>
    </source>
</evidence>
<name>A0ABX1JFE5_9PSEU</name>
<dbReference type="PANTHER" id="PTHR30417:SF1">
    <property type="entry name" value="N-ACETYLMURAMOYL-L-ALANINE AMIDASE AMID"/>
    <property type="match status" value="1"/>
</dbReference>
<dbReference type="InterPro" id="IPR051206">
    <property type="entry name" value="NAMLAA_amidase_2"/>
</dbReference>
<keyword evidence="4" id="KW-0961">Cell wall biogenesis/degradation</keyword>
<dbReference type="SUPFAM" id="SSF55846">
    <property type="entry name" value="N-acetylmuramoyl-L-alanine amidase-like"/>
    <property type="match status" value="1"/>
</dbReference>